<dbReference type="Proteomes" id="UP001179952">
    <property type="component" value="Unassembled WGS sequence"/>
</dbReference>
<name>A0AAV9BAP3_ACOGR</name>
<dbReference type="EMBL" id="JAUJYN010000004">
    <property type="protein sequence ID" value="KAK1273611.1"/>
    <property type="molecule type" value="Genomic_DNA"/>
</dbReference>
<accession>A0AAV9BAP3</accession>
<dbReference type="PROSITE" id="PS50095">
    <property type="entry name" value="PLAT"/>
    <property type="match status" value="1"/>
</dbReference>
<reference evidence="3" key="1">
    <citation type="journal article" date="2023" name="Nat. Commun.">
        <title>Diploid and tetraploid genomes of Acorus and the evolution of monocots.</title>
        <authorList>
            <person name="Ma L."/>
            <person name="Liu K.W."/>
            <person name="Li Z."/>
            <person name="Hsiao Y.Y."/>
            <person name="Qi Y."/>
            <person name="Fu T."/>
            <person name="Tang G.D."/>
            <person name="Zhang D."/>
            <person name="Sun W.H."/>
            <person name="Liu D.K."/>
            <person name="Li Y."/>
            <person name="Chen G.Z."/>
            <person name="Liu X.D."/>
            <person name="Liao X.Y."/>
            <person name="Jiang Y.T."/>
            <person name="Yu X."/>
            <person name="Hao Y."/>
            <person name="Huang J."/>
            <person name="Zhao X.W."/>
            <person name="Ke S."/>
            <person name="Chen Y.Y."/>
            <person name="Wu W.L."/>
            <person name="Hsu J.L."/>
            <person name="Lin Y.F."/>
            <person name="Huang M.D."/>
            <person name="Li C.Y."/>
            <person name="Huang L."/>
            <person name="Wang Z.W."/>
            <person name="Zhao X."/>
            <person name="Zhong W.Y."/>
            <person name="Peng D.H."/>
            <person name="Ahmad S."/>
            <person name="Lan S."/>
            <person name="Zhang J.S."/>
            <person name="Tsai W.C."/>
            <person name="Van de Peer Y."/>
            <person name="Liu Z.J."/>
        </authorList>
    </citation>
    <scope>NUCLEOTIDE SEQUENCE</scope>
    <source>
        <strain evidence="3">SCP</strain>
    </source>
</reference>
<feature type="domain" description="PLAT" evidence="2">
    <location>
        <begin position="69"/>
        <end position="196"/>
    </location>
</feature>
<proteinExistence type="predicted"/>
<dbReference type="PANTHER" id="PTHR31718:SF47">
    <property type="entry name" value="OS06G0206401 PROTEIN"/>
    <property type="match status" value="1"/>
</dbReference>
<dbReference type="InterPro" id="IPR036392">
    <property type="entry name" value="PLAT/LH2_dom_sf"/>
</dbReference>
<dbReference type="Gene3D" id="2.60.60.20">
    <property type="entry name" value="PLAT/LH2 domain"/>
    <property type="match status" value="1"/>
</dbReference>
<comment type="caution">
    <text evidence="3">The sequence shown here is derived from an EMBL/GenBank/DDBJ whole genome shotgun (WGS) entry which is preliminary data.</text>
</comment>
<keyword evidence="4" id="KW-1185">Reference proteome</keyword>
<dbReference type="PANTHER" id="PTHR31718">
    <property type="entry name" value="PLAT DOMAIN-CONTAINING PROTEIN"/>
    <property type="match status" value="1"/>
</dbReference>
<evidence type="ECO:0000256" key="1">
    <source>
        <dbReference type="PROSITE-ProRule" id="PRU00152"/>
    </source>
</evidence>
<protein>
    <recommendedName>
        <fullName evidence="2">PLAT domain-containing protein</fullName>
    </recommendedName>
</protein>
<dbReference type="AlphaFoldDB" id="A0AAV9BAP3"/>
<evidence type="ECO:0000313" key="4">
    <source>
        <dbReference type="Proteomes" id="UP001179952"/>
    </source>
</evidence>
<gene>
    <name evidence="3" type="ORF">QJS04_geneDACA012482</name>
</gene>
<sequence length="210" mass="22496">MVDLLKVYSSVNDTWTKSSPVELACEAGDAERDRFECEDGGANTRGEAAYDGGAVEGGQSVYGFLGPVSVYTIYVRTGSVIKGGTDSEISLSVGDAKGRRIQISDLETLGLMEAGHDYYERGNLDIFSGRGPCLLDTPLRSLNVTSDGSGSRHGWYCEYVEVTSTGPRLPCSKTLFHVRQWLATDASLYRLHAFVDLCRGLGGGGGVAYA</sequence>
<evidence type="ECO:0000313" key="3">
    <source>
        <dbReference type="EMBL" id="KAK1273611.1"/>
    </source>
</evidence>
<dbReference type="Pfam" id="PF01477">
    <property type="entry name" value="PLAT"/>
    <property type="match status" value="1"/>
</dbReference>
<evidence type="ECO:0000259" key="2">
    <source>
        <dbReference type="PROSITE" id="PS50095"/>
    </source>
</evidence>
<comment type="caution">
    <text evidence="1">Lacks conserved residue(s) required for the propagation of feature annotation.</text>
</comment>
<dbReference type="SUPFAM" id="SSF49723">
    <property type="entry name" value="Lipase/lipooxygenase domain (PLAT/LH2 domain)"/>
    <property type="match status" value="1"/>
</dbReference>
<reference evidence="3" key="2">
    <citation type="submission" date="2023-06" db="EMBL/GenBank/DDBJ databases">
        <authorList>
            <person name="Ma L."/>
            <person name="Liu K.-W."/>
            <person name="Li Z."/>
            <person name="Hsiao Y.-Y."/>
            <person name="Qi Y."/>
            <person name="Fu T."/>
            <person name="Tang G."/>
            <person name="Zhang D."/>
            <person name="Sun W.-H."/>
            <person name="Liu D.-K."/>
            <person name="Li Y."/>
            <person name="Chen G.-Z."/>
            <person name="Liu X.-D."/>
            <person name="Liao X.-Y."/>
            <person name="Jiang Y.-T."/>
            <person name="Yu X."/>
            <person name="Hao Y."/>
            <person name="Huang J."/>
            <person name="Zhao X.-W."/>
            <person name="Ke S."/>
            <person name="Chen Y.-Y."/>
            <person name="Wu W.-L."/>
            <person name="Hsu J.-L."/>
            <person name="Lin Y.-F."/>
            <person name="Huang M.-D."/>
            <person name="Li C.-Y."/>
            <person name="Huang L."/>
            <person name="Wang Z.-W."/>
            <person name="Zhao X."/>
            <person name="Zhong W.-Y."/>
            <person name="Peng D.-H."/>
            <person name="Ahmad S."/>
            <person name="Lan S."/>
            <person name="Zhang J.-S."/>
            <person name="Tsai W.-C."/>
            <person name="Van De Peer Y."/>
            <person name="Liu Z.-J."/>
        </authorList>
    </citation>
    <scope>NUCLEOTIDE SEQUENCE</scope>
    <source>
        <strain evidence="3">SCP</strain>
        <tissue evidence="3">Leaves</tissue>
    </source>
</reference>
<dbReference type="InterPro" id="IPR001024">
    <property type="entry name" value="PLAT/LH2_dom"/>
</dbReference>
<organism evidence="3 4">
    <name type="scientific">Acorus gramineus</name>
    <name type="common">Dwarf sweet flag</name>
    <dbReference type="NCBI Taxonomy" id="55184"/>
    <lineage>
        <taxon>Eukaryota</taxon>
        <taxon>Viridiplantae</taxon>
        <taxon>Streptophyta</taxon>
        <taxon>Embryophyta</taxon>
        <taxon>Tracheophyta</taxon>
        <taxon>Spermatophyta</taxon>
        <taxon>Magnoliopsida</taxon>
        <taxon>Liliopsida</taxon>
        <taxon>Acoraceae</taxon>
        <taxon>Acorus</taxon>
    </lineage>
</organism>